<keyword evidence="2" id="KW-0479">Metal-binding</keyword>
<accession>A0A160TL25</accession>
<dbReference type="GO" id="GO:0000287">
    <property type="term" value="F:magnesium ion binding"/>
    <property type="evidence" value="ECO:0007669"/>
    <property type="project" value="TreeGrafter"/>
</dbReference>
<gene>
    <name evidence="5" type="ORF">MGWOODY_Smn3760</name>
</gene>
<dbReference type="InterPro" id="IPR040442">
    <property type="entry name" value="Pyrv_kinase-like_dom_sf"/>
</dbReference>
<dbReference type="InterPro" id="IPR011206">
    <property type="entry name" value="Citrate_lyase_beta/mcl1/mcl2"/>
</dbReference>
<evidence type="ECO:0000259" key="4">
    <source>
        <dbReference type="Pfam" id="PF03328"/>
    </source>
</evidence>
<dbReference type="PANTHER" id="PTHR32308">
    <property type="entry name" value="LYASE BETA SUBUNIT, PUTATIVE (AFU_ORTHOLOGUE AFUA_4G13030)-RELATED"/>
    <property type="match status" value="1"/>
</dbReference>
<dbReference type="InterPro" id="IPR005000">
    <property type="entry name" value="Aldolase/citrate-lyase_domain"/>
</dbReference>
<dbReference type="SUPFAM" id="SSF51621">
    <property type="entry name" value="Phosphoenolpyruvate/pyruvate domain"/>
    <property type="match status" value="1"/>
</dbReference>
<protein>
    <submittedName>
        <fullName evidence="5">Citrate lyase beta chain</fullName>
        <ecNumber evidence="5">4.1.3.6</ecNumber>
    </submittedName>
</protein>
<dbReference type="GO" id="GO:0006107">
    <property type="term" value="P:oxaloacetate metabolic process"/>
    <property type="evidence" value="ECO:0007669"/>
    <property type="project" value="TreeGrafter"/>
</dbReference>
<dbReference type="PIRSF" id="PIRSF015582">
    <property type="entry name" value="Cit_lyase_B"/>
    <property type="match status" value="1"/>
</dbReference>
<evidence type="ECO:0000313" key="5">
    <source>
        <dbReference type="EMBL" id="CUS44717.1"/>
    </source>
</evidence>
<organism evidence="5">
    <name type="scientific">hydrothermal vent metagenome</name>
    <dbReference type="NCBI Taxonomy" id="652676"/>
    <lineage>
        <taxon>unclassified sequences</taxon>
        <taxon>metagenomes</taxon>
        <taxon>ecological metagenomes</taxon>
    </lineage>
</organism>
<sequence length="278" mass="29502">MRSKLFVPCSRPEFFAKAAAGDADALSFDLEDAVPGRDKATARANLVEWLQSDAAASSAKRLIVRVNAPDTPFFADDLAALAGLRIDIVNLPKAESPNVVRAVVARMDEVSIAADLLVTIENASGLSRAAAIADANPRVMGLQVGLNDLFASLGIDRNDVRHTHAALWSIRLAAGEASRIAFDGAWPDLADDDGFRAEAELARSLGFLGKSCIHPRQVTIANKVFDKGEDMARAQRLLAAAAEAEARGQGAFLFEGAMVDAPAIAAARRTVRRRGESA</sequence>
<dbReference type="AlphaFoldDB" id="A0A160TL25"/>
<evidence type="ECO:0000256" key="2">
    <source>
        <dbReference type="ARBA" id="ARBA00022723"/>
    </source>
</evidence>
<reference evidence="5" key="1">
    <citation type="submission" date="2015-10" db="EMBL/GenBank/DDBJ databases">
        <authorList>
            <person name="Gilbert D.G."/>
        </authorList>
    </citation>
    <scope>NUCLEOTIDE SEQUENCE</scope>
</reference>
<dbReference type="EMBL" id="CZQE01000172">
    <property type="protein sequence ID" value="CUS44717.1"/>
    <property type="molecule type" value="Genomic_DNA"/>
</dbReference>
<name>A0A160TL25_9ZZZZ</name>
<comment type="cofactor">
    <cofactor evidence="1">
        <name>Mg(2+)</name>
        <dbReference type="ChEBI" id="CHEBI:18420"/>
    </cofactor>
</comment>
<dbReference type="PANTHER" id="PTHR32308:SF10">
    <property type="entry name" value="CITRATE LYASE SUBUNIT BETA"/>
    <property type="match status" value="1"/>
</dbReference>
<dbReference type="Gene3D" id="3.20.20.60">
    <property type="entry name" value="Phosphoenolpyruvate-binding domains"/>
    <property type="match status" value="1"/>
</dbReference>
<keyword evidence="3" id="KW-0460">Magnesium</keyword>
<dbReference type="Pfam" id="PF03328">
    <property type="entry name" value="HpcH_HpaI"/>
    <property type="match status" value="1"/>
</dbReference>
<dbReference type="InterPro" id="IPR015813">
    <property type="entry name" value="Pyrv/PenolPyrv_kinase-like_dom"/>
</dbReference>
<keyword evidence="5" id="KW-0456">Lyase</keyword>
<dbReference type="GO" id="GO:0008815">
    <property type="term" value="F:citrate (pro-3S)-lyase activity"/>
    <property type="evidence" value="ECO:0007669"/>
    <property type="project" value="UniProtKB-EC"/>
</dbReference>
<dbReference type="EC" id="4.1.3.6" evidence="5"/>
<evidence type="ECO:0000256" key="3">
    <source>
        <dbReference type="ARBA" id="ARBA00022842"/>
    </source>
</evidence>
<feature type="domain" description="HpcH/HpaI aldolase/citrate lyase" evidence="4">
    <location>
        <begin position="2"/>
        <end position="215"/>
    </location>
</feature>
<proteinExistence type="predicted"/>
<evidence type="ECO:0000256" key="1">
    <source>
        <dbReference type="ARBA" id="ARBA00001946"/>
    </source>
</evidence>